<dbReference type="GO" id="GO:0005506">
    <property type="term" value="F:iron ion binding"/>
    <property type="evidence" value="ECO:0007669"/>
    <property type="project" value="UniProtKB-UniRule"/>
</dbReference>
<dbReference type="GO" id="GO:0019509">
    <property type="term" value="P:L-methionine salvage from methylthioadenosine"/>
    <property type="evidence" value="ECO:0007669"/>
    <property type="project" value="UniProtKB-UniRule"/>
</dbReference>
<evidence type="ECO:0000256" key="7">
    <source>
        <dbReference type="ARBA" id="ARBA00022964"/>
    </source>
</evidence>
<name>A0A158NJM9_ATTCE</name>
<proteinExistence type="inferred from homology"/>
<gene>
    <name evidence="13" type="primary">105620871</name>
</gene>
<dbReference type="GO" id="GO:0016151">
    <property type="term" value="F:nickel cation binding"/>
    <property type="evidence" value="ECO:0007669"/>
    <property type="project" value="UniProtKB-UniRule"/>
</dbReference>
<comment type="subcellular location">
    <subcellularLocation>
        <location evidence="2">Cell membrane</location>
        <topology evidence="2">Peripheral membrane protein</topology>
        <orientation evidence="2">Cytoplasmic side</orientation>
    </subcellularLocation>
    <subcellularLocation>
        <location evidence="12">Cytoplasm</location>
    </subcellularLocation>
    <subcellularLocation>
        <location evidence="12">Nucleus</location>
    </subcellularLocation>
</comment>
<evidence type="ECO:0000256" key="1">
    <source>
        <dbReference type="ARBA" id="ARBA00000428"/>
    </source>
</evidence>
<keyword evidence="5 12" id="KW-0028">Amino-acid biosynthesis</keyword>
<feature type="binding site" evidence="12">
    <location>
        <position position="91"/>
    </location>
    <ligand>
        <name>Fe(2+)</name>
        <dbReference type="ChEBI" id="CHEBI:29033"/>
        <note>for iron-dependent acireductone dioxygenase activity</note>
    </ligand>
</feature>
<protein>
    <recommendedName>
        <fullName evidence="12">Acireductone dioxygenase</fullName>
    </recommendedName>
    <alternativeName>
        <fullName evidence="12">Acireductone dioxygenase (Fe(2+)-requiring)</fullName>
        <shortName evidence="12">ARD'</shortName>
        <shortName evidence="12">Fe-ARD</shortName>
        <ecNumber evidence="12">1.13.11.54</ecNumber>
    </alternativeName>
    <alternativeName>
        <fullName evidence="12">Acireductone dioxygenase (Ni(2+)-requiring)</fullName>
        <shortName evidence="12">ARD</shortName>
        <shortName evidence="12">Ni-ARD</shortName>
        <ecNumber evidence="12">1.13.11.53</ecNumber>
    </alternativeName>
</protein>
<keyword evidence="4 12" id="KW-0533">Nickel</keyword>
<comment type="similarity">
    <text evidence="12">Belongs to the acireductone dioxygenase (ARD) family.</text>
</comment>
<feature type="binding site" evidence="12">
    <location>
        <position position="95"/>
    </location>
    <ligand>
        <name>Ni(2+)</name>
        <dbReference type="ChEBI" id="CHEBI:49786"/>
        <note>for nickel-dependent acireductone dioxygenase activity</note>
    </ligand>
</feature>
<keyword evidence="3 12" id="KW-0963">Cytoplasm</keyword>
<evidence type="ECO:0000256" key="12">
    <source>
        <dbReference type="HAMAP-Rule" id="MF_03154"/>
    </source>
</evidence>
<comment type="cofactor">
    <cofactor evidence="12">
        <name>Fe(2+)</name>
        <dbReference type="ChEBI" id="CHEBI:29033"/>
    </cofactor>
    <cofactor evidence="12">
        <name>Ni(2+)</name>
        <dbReference type="ChEBI" id="CHEBI:49786"/>
    </cofactor>
    <text evidence="12">Binds either 1 Fe or Ni cation per monomer. Iron-binding promotes an acireductone dioxygenase reaction producing 2-keto-4-methylthiobutyrate, while nickel-binding promotes an acireductone dioxygenase reaction producing 3-(methylsulfanyl)propanoate.</text>
</comment>
<dbReference type="Pfam" id="PF03079">
    <property type="entry name" value="ARD"/>
    <property type="match status" value="1"/>
</dbReference>
<feature type="binding site" evidence="12">
    <location>
        <position position="134"/>
    </location>
    <ligand>
        <name>Fe(2+)</name>
        <dbReference type="ChEBI" id="CHEBI:29033"/>
        <note>for iron-dependent acireductone dioxygenase activity</note>
    </ligand>
</feature>
<comment type="pathway">
    <text evidence="12">Amino-acid biosynthesis; L-methionine biosynthesis via salvage pathway; L-methionine from S-methyl-5-thio-alpha-D-ribose 1-phosphate: step 5/6.</text>
</comment>
<comment type="catalytic activity">
    <reaction evidence="12">
        <text>1,2-dihydroxy-5-(methylsulfanyl)pent-1-en-3-one + O2 = 3-(methylsulfanyl)propanoate + CO + formate + 2 H(+)</text>
        <dbReference type="Rhea" id="RHEA:14161"/>
        <dbReference type="ChEBI" id="CHEBI:15378"/>
        <dbReference type="ChEBI" id="CHEBI:15379"/>
        <dbReference type="ChEBI" id="CHEBI:15740"/>
        <dbReference type="ChEBI" id="CHEBI:17245"/>
        <dbReference type="ChEBI" id="CHEBI:49016"/>
        <dbReference type="ChEBI" id="CHEBI:49252"/>
        <dbReference type="EC" id="1.13.11.53"/>
    </reaction>
</comment>
<evidence type="ECO:0000256" key="9">
    <source>
        <dbReference type="ARBA" id="ARBA00023004"/>
    </source>
</evidence>
<evidence type="ECO:0000256" key="4">
    <source>
        <dbReference type="ARBA" id="ARBA00022596"/>
    </source>
</evidence>
<dbReference type="GO" id="GO:0010309">
    <property type="term" value="F:acireductone dioxygenase [iron(II)-requiring] activity"/>
    <property type="evidence" value="ECO:0007669"/>
    <property type="project" value="UniProtKB-UniRule"/>
</dbReference>
<comment type="function">
    <text evidence="12">Catalyzes 2 different reactions between oxygen and the acireductone 1,2-dihydroxy-3-keto-5-methylthiopentene (DHK-MTPene) depending upon the metal bound in the active site. Fe-containing acireductone dioxygenase (Fe-ARD) produces formate and 2-keto-4-methylthiobutyrate (KMTB), the alpha-ketoacid precursor of methionine in the methionine recycle pathway. Ni-containing acireductone dioxygenase (Ni-ARD) produces methylthiopropionate, carbon monoxide and formate, and does not lie on the methionine recycle pathway.</text>
</comment>
<dbReference type="Gene3D" id="2.60.120.10">
    <property type="entry name" value="Jelly Rolls"/>
    <property type="match status" value="1"/>
</dbReference>
<dbReference type="eggNOG" id="KOG2107">
    <property type="taxonomic scope" value="Eukaryota"/>
</dbReference>
<dbReference type="CDD" id="cd02232">
    <property type="entry name" value="cupin_ARD"/>
    <property type="match status" value="1"/>
</dbReference>
<dbReference type="InterPro" id="IPR011051">
    <property type="entry name" value="RmlC_Cupin_sf"/>
</dbReference>
<reference evidence="13" key="2">
    <citation type="submission" date="2016-04" db="UniProtKB">
        <authorList>
            <consortium name="EnsemblMetazoa"/>
        </authorList>
    </citation>
    <scope>IDENTIFICATION</scope>
</reference>
<sequence length="185" mass="22007">MVCAWYMDSSDADQRLEHHRQPPEYVSLDSLFAATGVEYFEINYLNYEIDVTLKELQQKRGYTYEDELICSKECLENYEEKLKIFFTEHLHTDEEIRLVLDGSGYFDVRDKDDQWIRIKVTAGDLLIIPSGIYHRFTLDTNNYIRAKRYFVGEPVWLSYNRPAESMECRKQYLNNLQKGFEVSLP</sequence>
<dbReference type="PANTHER" id="PTHR23418:SF0">
    <property type="entry name" value="ACIREDUCTONE DIOXYGENASE"/>
    <property type="match status" value="1"/>
</dbReference>
<feature type="binding site" evidence="12">
    <location>
        <position position="89"/>
    </location>
    <ligand>
        <name>Fe(2+)</name>
        <dbReference type="ChEBI" id="CHEBI:29033"/>
        <note>for iron-dependent acireductone dioxygenase activity</note>
    </ligand>
</feature>
<dbReference type="EC" id="1.13.11.54" evidence="12"/>
<keyword evidence="8 12" id="KW-0560">Oxidoreductase</keyword>
<keyword evidence="6 12" id="KW-0479">Metal-binding</keyword>
<evidence type="ECO:0000256" key="6">
    <source>
        <dbReference type="ARBA" id="ARBA00022723"/>
    </source>
</evidence>
<dbReference type="EC" id="1.13.11.53" evidence="12"/>
<dbReference type="GO" id="GO:0005634">
    <property type="term" value="C:nucleus"/>
    <property type="evidence" value="ECO:0007669"/>
    <property type="project" value="UniProtKB-SubCell"/>
</dbReference>
<organism evidence="13 14">
    <name type="scientific">Atta cephalotes</name>
    <name type="common">Leafcutter ant</name>
    <dbReference type="NCBI Taxonomy" id="12957"/>
    <lineage>
        <taxon>Eukaryota</taxon>
        <taxon>Metazoa</taxon>
        <taxon>Ecdysozoa</taxon>
        <taxon>Arthropoda</taxon>
        <taxon>Hexapoda</taxon>
        <taxon>Insecta</taxon>
        <taxon>Pterygota</taxon>
        <taxon>Neoptera</taxon>
        <taxon>Endopterygota</taxon>
        <taxon>Hymenoptera</taxon>
        <taxon>Apocrita</taxon>
        <taxon>Aculeata</taxon>
        <taxon>Formicoidea</taxon>
        <taxon>Formicidae</taxon>
        <taxon>Myrmicinae</taxon>
        <taxon>Atta</taxon>
    </lineage>
</organism>
<evidence type="ECO:0000256" key="8">
    <source>
        <dbReference type="ARBA" id="ARBA00023002"/>
    </source>
</evidence>
<dbReference type="OrthoDB" id="1867259at2759"/>
<feature type="binding site" evidence="12">
    <location>
        <position position="95"/>
    </location>
    <ligand>
        <name>Fe(2+)</name>
        <dbReference type="ChEBI" id="CHEBI:29033"/>
        <note>for iron-dependent acireductone dioxygenase activity</note>
    </ligand>
</feature>
<feature type="binding site" evidence="12">
    <location>
        <position position="91"/>
    </location>
    <ligand>
        <name>Ni(2+)</name>
        <dbReference type="ChEBI" id="CHEBI:49786"/>
        <note>for nickel-dependent acireductone dioxygenase activity</note>
    </ligand>
</feature>
<keyword evidence="7 12" id="KW-0223">Dioxygenase</keyword>
<dbReference type="STRING" id="12957.A0A158NJM9"/>
<evidence type="ECO:0000256" key="5">
    <source>
        <dbReference type="ARBA" id="ARBA00022605"/>
    </source>
</evidence>
<dbReference type="GO" id="GO:0005886">
    <property type="term" value="C:plasma membrane"/>
    <property type="evidence" value="ECO:0007669"/>
    <property type="project" value="UniProtKB-SubCell"/>
</dbReference>
<keyword evidence="14" id="KW-1185">Reference proteome</keyword>
<dbReference type="SUPFAM" id="SSF51182">
    <property type="entry name" value="RmlC-like cupins"/>
    <property type="match status" value="1"/>
</dbReference>
<evidence type="ECO:0000313" key="14">
    <source>
        <dbReference type="Proteomes" id="UP000005205"/>
    </source>
</evidence>
<evidence type="ECO:0000256" key="2">
    <source>
        <dbReference type="ARBA" id="ARBA00004413"/>
    </source>
</evidence>
<dbReference type="PANTHER" id="PTHR23418">
    <property type="entry name" value="ACIREDUCTONE DIOXYGENASE"/>
    <property type="match status" value="1"/>
</dbReference>
<dbReference type="KEGG" id="acep:105620871"/>
<comment type="catalytic activity">
    <reaction evidence="1 12">
        <text>1,2-dihydroxy-5-(methylsulfanyl)pent-1-en-3-one + O2 = 4-methylsulfanyl-2-oxobutanoate + formate + 2 H(+)</text>
        <dbReference type="Rhea" id="RHEA:24504"/>
        <dbReference type="ChEBI" id="CHEBI:15378"/>
        <dbReference type="ChEBI" id="CHEBI:15379"/>
        <dbReference type="ChEBI" id="CHEBI:15740"/>
        <dbReference type="ChEBI" id="CHEBI:16723"/>
        <dbReference type="ChEBI" id="CHEBI:49252"/>
        <dbReference type="EC" id="1.13.11.54"/>
    </reaction>
</comment>
<evidence type="ECO:0000256" key="10">
    <source>
        <dbReference type="ARBA" id="ARBA00023167"/>
    </source>
</evidence>
<keyword evidence="9 12" id="KW-0408">Iron</keyword>
<dbReference type="GO" id="GO:0010308">
    <property type="term" value="F:acireductone dioxygenase (Ni2+-requiring) activity"/>
    <property type="evidence" value="ECO:0007669"/>
    <property type="project" value="UniProtKB-UniRule"/>
</dbReference>
<keyword evidence="11 12" id="KW-0539">Nucleus</keyword>
<dbReference type="InterPro" id="IPR004313">
    <property type="entry name" value="ARD"/>
</dbReference>
<dbReference type="FunFam" id="2.60.120.10:FF:000031">
    <property type="entry name" value="1,2-dihydroxy-3-keto-5-methylthiopentene dioxygenase"/>
    <property type="match status" value="1"/>
</dbReference>
<dbReference type="EMBL" id="ADTU01018077">
    <property type="status" value="NOT_ANNOTATED_CDS"/>
    <property type="molecule type" value="Genomic_DNA"/>
</dbReference>
<dbReference type="UniPathway" id="UPA00904">
    <property type="reaction ID" value="UER00878"/>
</dbReference>
<dbReference type="FunCoup" id="A0A158NJM9">
    <property type="interactions" value="376"/>
</dbReference>
<reference evidence="14" key="1">
    <citation type="journal article" date="2011" name="PLoS Genet.">
        <title>The genome sequence of the leaf-cutter ant Atta cephalotes reveals insights into its obligate symbiotic lifestyle.</title>
        <authorList>
            <person name="Suen G."/>
            <person name="Teiling C."/>
            <person name="Li L."/>
            <person name="Holt C."/>
            <person name="Abouheif E."/>
            <person name="Bornberg-Bauer E."/>
            <person name="Bouffard P."/>
            <person name="Caldera E.J."/>
            <person name="Cash E."/>
            <person name="Cavanaugh A."/>
            <person name="Denas O."/>
            <person name="Elhaik E."/>
            <person name="Fave M.J."/>
            <person name="Gadau J."/>
            <person name="Gibson J.D."/>
            <person name="Graur D."/>
            <person name="Grubbs K.J."/>
            <person name="Hagen D.E."/>
            <person name="Harkins T.T."/>
            <person name="Helmkampf M."/>
            <person name="Hu H."/>
            <person name="Johnson B.R."/>
            <person name="Kim J."/>
            <person name="Marsh S.E."/>
            <person name="Moeller J.A."/>
            <person name="Munoz-Torres M.C."/>
            <person name="Murphy M.C."/>
            <person name="Naughton M.C."/>
            <person name="Nigam S."/>
            <person name="Overson R."/>
            <person name="Rajakumar R."/>
            <person name="Reese J.T."/>
            <person name="Scott J.J."/>
            <person name="Smith C.R."/>
            <person name="Tao S."/>
            <person name="Tsutsui N.D."/>
            <person name="Viljakainen L."/>
            <person name="Wissler L."/>
            <person name="Yandell M.D."/>
            <person name="Zimmer F."/>
            <person name="Taylor J."/>
            <person name="Slater S.C."/>
            <person name="Clifton S.W."/>
            <person name="Warren W.C."/>
            <person name="Elsik C.G."/>
            <person name="Smith C.D."/>
            <person name="Weinstock G.M."/>
            <person name="Gerardo N.M."/>
            <person name="Currie C.R."/>
        </authorList>
    </citation>
    <scope>NUCLEOTIDE SEQUENCE [LARGE SCALE GENOMIC DNA]</scope>
</reference>
<feature type="binding site" evidence="12">
    <location>
        <position position="89"/>
    </location>
    <ligand>
        <name>Ni(2+)</name>
        <dbReference type="ChEBI" id="CHEBI:49786"/>
        <note>for nickel-dependent acireductone dioxygenase activity</note>
    </ligand>
</feature>
<accession>A0A158NJM9</accession>
<dbReference type="InterPro" id="IPR014710">
    <property type="entry name" value="RmlC-like_jellyroll"/>
</dbReference>
<dbReference type="GO" id="GO:0005737">
    <property type="term" value="C:cytoplasm"/>
    <property type="evidence" value="ECO:0007669"/>
    <property type="project" value="UniProtKB-SubCell"/>
</dbReference>
<evidence type="ECO:0000313" key="13">
    <source>
        <dbReference type="EnsemblMetazoa" id="XP_012057737.1"/>
    </source>
</evidence>
<keyword evidence="10 12" id="KW-0486">Methionine biosynthesis</keyword>
<dbReference type="HAMAP" id="MF_03154">
    <property type="entry name" value="Salvage_MtnD_euk"/>
    <property type="match status" value="1"/>
</dbReference>
<dbReference type="Proteomes" id="UP000005205">
    <property type="component" value="Unassembled WGS sequence"/>
</dbReference>
<evidence type="ECO:0000256" key="3">
    <source>
        <dbReference type="ARBA" id="ARBA00022490"/>
    </source>
</evidence>
<feature type="binding site" evidence="12">
    <location>
        <position position="134"/>
    </location>
    <ligand>
        <name>Ni(2+)</name>
        <dbReference type="ChEBI" id="CHEBI:49786"/>
        <note>for nickel-dependent acireductone dioxygenase activity</note>
    </ligand>
</feature>
<evidence type="ECO:0000256" key="11">
    <source>
        <dbReference type="ARBA" id="ARBA00023242"/>
    </source>
</evidence>
<dbReference type="InterPro" id="IPR027496">
    <property type="entry name" value="ARD_euk"/>
</dbReference>
<dbReference type="InParanoid" id="A0A158NJM9"/>
<dbReference type="EnsemblMetazoa" id="XM_012202347.1">
    <property type="protein sequence ID" value="XP_012057737.1"/>
    <property type="gene ID" value="LOC105620871"/>
</dbReference>
<dbReference type="AlphaFoldDB" id="A0A158NJM9"/>